<name>A0A843WV89_COLES</name>
<dbReference type="EMBL" id="NMUH01005965">
    <property type="protein sequence ID" value="MQM14119.1"/>
    <property type="molecule type" value="Genomic_DNA"/>
</dbReference>
<proteinExistence type="predicted"/>
<gene>
    <name evidence="1" type="ORF">Taro_047050</name>
</gene>
<protein>
    <submittedName>
        <fullName evidence="1">Uncharacterized protein</fullName>
    </submittedName>
</protein>
<evidence type="ECO:0000313" key="1">
    <source>
        <dbReference type="EMBL" id="MQM14119.1"/>
    </source>
</evidence>
<evidence type="ECO:0000313" key="2">
    <source>
        <dbReference type="Proteomes" id="UP000652761"/>
    </source>
</evidence>
<accession>A0A843WV89</accession>
<sequence>MEQVQARPTQPLKQDINVTRLNYGYEYEATVGLGNHVGGGPHLYGGFRVEPSQPNLHGVGYGFHELRLA</sequence>
<comment type="caution">
    <text evidence="1">The sequence shown here is derived from an EMBL/GenBank/DDBJ whole genome shotgun (WGS) entry which is preliminary data.</text>
</comment>
<dbReference type="OrthoDB" id="1898716at2759"/>
<dbReference type="AlphaFoldDB" id="A0A843WV89"/>
<organism evidence="1 2">
    <name type="scientific">Colocasia esculenta</name>
    <name type="common">Wild taro</name>
    <name type="synonym">Arum esculentum</name>
    <dbReference type="NCBI Taxonomy" id="4460"/>
    <lineage>
        <taxon>Eukaryota</taxon>
        <taxon>Viridiplantae</taxon>
        <taxon>Streptophyta</taxon>
        <taxon>Embryophyta</taxon>
        <taxon>Tracheophyta</taxon>
        <taxon>Spermatophyta</taxon>
        <taxon>Magnoliopsida</taxon>
        <taxon>Liliopsida</taxon>
        <taxon>Araceae</taxon>
        <taxon>Aroideae</taxon>
        <taxon>Colocasieae</taxon>
        <taxon>Colocasia</taxon>
    </lineage>
</organism>
<reference evidence="1" key="1">
    <citation type="submission" date="2017-07" db="EMBL/GenBank/DDBJ databases">
        <title>Taro Niue Genome Assembly and Annotation.</title>
        <authorList>
            <person name="Atibalentja N."/>
            <person name="Keating K."/>
            <person name="Fields C.J."/>
        </authorList>
    </citation>
    <scope>NUCLEOTIDE SEQUENCE</scope>
    <source>
        <strain evidence="1">Niue_2</strain>
        <tissue evidence="1">Leaf</tissue>
    </source>
</reference>
<keyword evidence="2" id="KW-1185">Reference proteome</keyword>
<dbReference type="Proteomes" id="UP000652761">
    <property type="component" value="Unassembled WGS sequence"/>
</dbReference>